<feature type="coiled-coil region" evidence="3">
    <location>
        <begin position="129"/>
        <end position="156"/>
    </location>
</feature>
<evidence type="ECO:0000256" key="2">
    <source>
        <dbReference type="PROSITE-ProRule" id="PRU00267"/>
    </source>
</evidence>
<feature type="region of interest" description="Disordered" evidence="4">
    <location>
        <begin position="383"/>
        <end position="406"/>
    </location>
</feature>
<reference evidence="6" key="1">
    <citation type="submission" date="2021-01" db="EMBL/GenBank/DDBJ databases">
        <authorList>
            <person name="Corre E."/>
            <person name="Pelletier E."/>
            <person name="Niang G."/>
            <person name="Scheremetjew M."/>
            <person name="Finn R."/>
            <person name="Kale V."/>
            <person name="Holt S."/>
            <person name="Cochrane G."/>
            <person name="Meng A."/>
            <person name="Brown T."/>
            <person name="Cohen L."/>
        </authorList>
    </citation>
    <scope>NUCLEOTIDE SEQUENCE</scope>
    <source>
        <strain evidence="6">CCMP127</strain>
    </source>
</reference>
<protein>
    <recommendedName>
        <fullName evidence="5">HMG box domain-containing protein</fullName>
    </recommendedName>
</protein>
<feature type="domain" description="HMG box" evidence="5">
    <location>
        <begin position="197"/>
        <end position="263"/>
    </location>
</feature>
<dbReference type="PANTHER" id="PTHR48112:SF22">
    <property type="entry name" value="MITOCHONDRIAL TRANSCRIPTION FACTOR A, ISOFORM B"/>
    <property type="match status" value="1"/>
</dbReference>
<feature type="coiled-coil region" evidence="3">
    <location>
        <begin position="264"/>
        <end position="291"/>
    </location>
</feature>
<dbReference type="SMART" id="SM00398">
    <property type="entry name" value="HMG"/>
    <property type="match status" value="3"/>
</dbReference>
<dbReference type="Pfam" id="PF00505">
    <property type="entry name" value="HMG_box"/>
    <property type="match status" value="2"/>
</dbReference>
<feature type="compositionally biased region" description="Polar residues" evidence="4">
    <location>
        <begin position="1"/>
        <end position="16"/>
    </location>
</feature>
<dbReference type="AlphaFoldDB" id="A0A7S3L4G0"/>
<dbReference type="Gene3D" id="1.10.30.10">
    <property type="entry name" value="High mobility group box domain"/>
    <property type="match status" value="2"/>
</dbReference>
<evidence type="ECO:0000313" key="6">
    <source>
        <dbReference type="EMBL" id="CAE0409725.1"/>
    </source>
</evidence>
<evidence type="ECO:0000256" key="4">
    <source>
        <dbReference type="SAM" id="MobiDB-lite"/>
    </source>
</evidence>
<dbReference type="PROSITE" id="PS50118">
    <property type="entry name" value="HMG_BOX_2"/>
    <property type="match status" value="2"/>
</dbReference>
<dbReference type="GO" id="GO:0003677">
    <property type="term" value="F:DNA binding"/>
    <property type="evidence" value="ECO:0007669"/>
    <property type="project" value="UniProtKB-UniRule"/>
</dbReference>
<feature type="DNA-binding region" description="HMG box" evidence="2">
    <location>
        <begin position="331"/>
        <end position="400"/>
    </location>
</feature>
<feature type="compositionally biased region" description="Basic and acidic residues" evidence="4">
    <location>
        <begin position="383"/>
        <end position="400"/>
    </location>
</feature>
<feature type="compositionally biased region" description="Basic and acidic residues" evidence="4">
    <location>
        <begin position="31"/>
        <end position="41"/>
    </location>
</feature>
<dbReference type="EMBL" id="HBIM01008645">
    <property type="protein sequence ID" value="CAE0409725.1"/>
    <property type="molecule type" value="Transcribed_RNA"/>
</dbReference>
<sequence>MPSTRRSLGEVQTNNVAPAPVNTPGKAVKSLKAELEKKDEENKELRAKVESLTKALNIMNLAKDKMVAIPVDTTATAEGAENKKKKDKNAPMPAKTAYKFFCEAHPPVEGVDQRAKWKECSPEMRTLFTNMANADKDRFERENAEYETEKAAMEMYYKQQKQNAAMEFYEASQAAMQIVNADDGKKKKKTKKDAEAPKRPMTAFLYFSQEKRESVKAKNPNASMGEISKILGDMWKEVKNTKKYDKLAADAKAVYDTEKAAYDAMMAQRKATMEQEKANKLQQEKEEALKMYKDTMSVAHSVAAPIEDISVLTGDTKNAADKKKKKDPNQPKRSLSAYNYFMKENQAAIKANMTGEYKQADVVKEVAAQWKALPESKKKKYIKMSETDKKRHDKEMEAYKAKQPVA</sequence>
<dbReference type="InterPro" id="IPR009071">
    <property type="entry name" value="HMG_box_dom"/>
</dbReference>
<dbReference type="InterPro" id="IPR036910">
    <property type="entry name" value="HMG_box_dom_sf"/>
</dbReference>
<evidence type="ECO:0000256" key="3">
    <source>
        <dbReference type="SAM" id="Coils"/>
    </source>
</evidence>
<dbReference type="SUPFAM" id="SSF47095">
    <property type="entry name" value="HMG-box"/>
    <property type="match status" value="3"/>
</dbReference>
<accession>A0A7S3L4G0</accession>
<dbReference type="InterPro" id="IPR050342">
    <property type="entry name" value="HMGB"/>
</dbReference>
<feature type="region of interest" description="Disordered" evidence="4">
    <location>
        <begin position="316"/>
        <end position="335"/>
    </location>
</feature>
<gene>
    <name evidence="6" type="ORF">ACOF00016_LOCUS7333</name>
</gene>
<feature type="region of interest" description="Disordered" evidence="4">
    <location>
        <begin position="1"/>
        <end position="41"/>
    </location>
</feature>
<feature type="DNA-binding region" description="HMG box" evidence="2">
    <location>
        <begin position="197"/>
        <end position="263"/>
    </location>
</feature>
<keyword evidence="2" id="KW-0539">Nucleus</keyword>
<dbReference type="PANTHER" id="PTHR48112">
    <property type="entry name" value="HIGH MOBILITY GROUP PROTEIN DSP1"/>
    <property type="match status" value="1"/>
</dbReference>
<keyword evidence="3" id="KW-0175">Coiled coil</keyword>
<proteinExistence type="predicted"/>
<name>A0A7S3L4G0_9STRA</name>
<dbReference type="GO" id="GO:0005634">
    <property type="term" value="C:nucleus"/>
    <property type="evidence" value="ECO:0007669"/>
    <property type="project" value="UniProtKB-UniRule"/>
</dbReference>
<organism evidence="6">
    <name type="scientific">Amphora coffeiformis</name>
    <dbReference type="NCBI Taxonomy" id="265554"/>
    <lineage>
        <taxon>Eukaryota</taxon>
        <taxon>Sar</taxon>
        <taxon>Stramenopiles</taxon>
        <taxon>Ochrophyta</taxon>
        <taxon>Bacillariophyta</taxon>
        <taxon>Bacillariophyceae</taxon>
        <taxon>Bacillariophycidae</taxon>
        <taxon>Thalassiophysales</taxon>
        <taxon>Catenulaceae</taxon>
        <taxon>Amphora</taxon>
    </lineage>
</organism>
<evidence type="ECO:0000259" key="5">
    <source>
        <dbReference type="PROSITE" id="PS50118"/>
    </source>
</evidence>
<keyword evidence="1 2" id="KW-0238">DNA-binding</keyword>
<evidence type="ECO:0000256" key="1">
    <source>
        <dbReference type="ARBA" id="ARBA00023125"/>
    </source>
</evidence>
<feature type="domain" description="HMG box" evidence="5">
    <location>
        <begin position="331"/>
        <end position="400"/>
    </location>
</feature>